<dbReference type="AlphaFoldDB" id="A0A0L6UF26"/>
<gene>
    <name evidence="1" type="ORF">VP01_6623g1</name>
</gene>
<sequence>MEALNAHLDEMMQMFWPTEPLHAITYPKHFPNNSSKAAFAISFMTDYAATWSQPYLTKIFNGEAVVFSKFIEDFKSSLFNHNHHHRADVALQNLPWTKEKIQLAVVISKIQFTSLQEMLEMALKAGQTIEGIQTTLPRSPLLVPVPHLSTPKQWTSWHSGRIQATKSLMLIGQQQTFSSAWISKLQAEIN</sequence>
<proteinExistence type="predicted"/>
<accession>A0A0L6UF26</accession>
<evidence type="ECO:0008006" key="3">
    <source>
        <dbReference type="Google" id="ProtNLM"/>
    </source>
</evidence>
<dbReference type="VEuPathDB" id="FungiDB:VP01_6623g1"/>
<reference evidence="1 2" key="1">
    <citation type="submission" date="2015-08" db="EMBL/GenBank/DDBJ databases">
        <title>Next Generation Sequencing and Analysis of the Genome of Puccinia sorghi L Schw, the Causal Agent of Maize Common Rust.</title>
        <authorList>
            <person name="Rochi L."/>
            <person name="Burguener G."/>
            <person name="Darino M."/>
            <person name="Turjanski A."/>
            <person name="Kreff E."/>
            <person name="Dieguez M.J."/>
            <person name="Sacco F."/>
        </authorList>
    </citation>
    <scope>NUCLEOTIDE SEQUENCE [LARGE SCALE GENOMIC DNA]</scope>
    <source>
        <strain evidence="1 2">RO10H11247</strain>
    </source>
</reference>
<protein>
    <recommendedName>
        <fullName evidence="3">Retrotransposon gag domain-containing protein</fullName>
    </recommendedName>
</protein>
<comment type="caution">
    <text evidence="1">The sequence shown here is derived from an EMBL/GenBank/DDBJ whole genome shotgun (WGS) entry which is preliminary data.</text>
</comment>
<organism evidence="1 2">
    <name type="scientific">Puccinia sorghi</name>
    <dbReference type="NCBI Taxonomy" id="27349"/>
    <lineage>
        <taxon>Eukaryota</taxon>
        <taxon>Fungi</taxon>
        <taxon>Dikarya</taxon>
        <taxon>Basidiomycota</taxon>
        <taxon>Pucciniomycotina</taxon>
        <taxon>Pucciniomycetes</taxon>
        <taxon>Pucciniales</taxon>
        <taxon>Pucciniaceae</taxon>
        <taxon>Puccinia</taxon>
    </lineage>
</organism>
<dbReference type="OrthoDB" id="4847360at2759"/>
<keyword evidence="2" id="KW-1185">Reference proteome</keyword>
<evidence type="ECO:0000313" key="1">
    <source>
        <dbReference type="EMBL" id="KNZ47183.1"/>
    </source>
</evidence>
<evidence type="ECO:0000313" key="2">
    <source>
        <dbReference type="Proteomes" id="UP000037035"/>
    </source>
</evidence>
<name>A0A0L6UF26_9BASI</name>
<dbReference type="EMBL" id="LAVV01011967">
    <property type="protein sequence ID" value="KNZ47183.1"/>
    <property type="molecule type" value="Genomic_DNA"/>
</dbReference>
<dbReference type="Proteomes" id="UP000037035">
    <property type="component" value="Unassembled WGS sequence"/>
</dbReference>